<sequence>MDNSHQNQPQAYSAAAVEGLYVVPPPVGYPMKDGQVKSQNYPPQGKTKARGGGFWEGCCVGLCCCCLLDACF</sequence>
<dbReference type="InterPro" id="IPR044850">
    <property type="entry name" value="WIH1-like"/>
</dbReference>
<keyword evidence="4" id="KW-1133">Transmembrane helix</keyword>
<dbReference type="EMBL" id="NKQK01000017">
    <property type="protein sequence ID" value="PSS05690.1"/>
    <property type="molecule type" value="Genomic_DNA"/>
</dbReference>
<dbReference type="InParanoid" id="A0A2R6QC38"/>
<organism evidence="7 8">
    <name type="scientific">Actinidia chinensis var. chinensis</name>
    <name type="common">Chinese soft-hair kiwi</name>
    <dbReference type="NCBI Taxonomy" id="1590841"/>
    <lineage>
        <taxon>Eukaryota</taxon>
        <taxon>Viridiplantae</taxon>
        <taxon>Streptophyta</taxon>
        <taxon>Embryophyta</taxon>
        <taxon>Tracheophyta</taxon>
        <taxon>Spermatophyta</taxon>
        <taxon>Magnoliopsida</taxon>
        <taxon>eudicotyledons</taxon>
        <taxon>Gunneridae</taxon>
        <taxon>Pentapetalae</taxon>
        <taxon>asterids</taxon>
        <taxon>Ericales</taxon>
        <taxon>Actinidiaceae</taxon>
        <taxon>Actinidia</taxon>
    </lineage>
</organism>
<dbReference type="STRING" id="1590841.A0A2R6QC38"/>
<keyword evidence="3" id="KW-0812">Transmembrane</keyword>
<evidence type="ECO:0000256" key="3">
    <source>
        <dbReference type="ARBA" id="ARBA00022692"/>
    </source>
</evidence>
<dbReference type="PANTHER" id="PTHR31568">
    <property type="entry name" value="RCG49325, ISOFORM CRA_A"/>
    <property type="match status" value="1"/>
</dbReference>
<comment type="caution">
    <text evidence="7">The sequence shown here is derived from an EMBL/GenBank/DDBJ whole genome shotgun (WGS) entry which is preliminary data.</text>
</comment>
<keyword evidence="8" id="KW-1185">Reference proteome</keyword>
<dbReference type="FunCoup" id="A0A2R6QC38">
    <property type="interactions" value="72"/>
</dbReference>
<gene>
    <name evidence="7" type="ORF">CEY00_Acc18959</name>
</gene>
<name>A0A2R6QC38_ACTCC</name>
<dbReference type="OMA" id="VAHPAPY"/>
<comment type="subcellular location">
    <subcellularLocation>
        <location evidence="1">Membrane</location>
        <topology evidence="1">Single-pass membrane protein</topology>
    </subcellularLocation>
</comment>
<evidence type="ECO:0000313" key="7">
    <source>
        <dbReference type="EMBL" id="PSS05690.1"/>
    </source>
</evidence>
<evidence type="ECO:0000256" key="4">
    <source>
        <dbReference type="ARBA" id="ARBA00022989"/>
    </source>
</evidence>
<dbReference type="Gramene" id="PSS05690">
    <property type="protein sequence ID" value="PSS05690"/>
    <property type="gene ID" value="CEY00_Acc18959"/>
</dbReference>
<reference evidence="8" key="2">
    <citation type="journal article" date="2018" name="BMC Genomics">
        <title>A manually annotated Actinidia chinensis var. chinensis (kiwifruit) genome highlights the challenges associated with draft genomes and gene prediction in plants.</title>
        <authorList>
            <person name="Pilkington S.M."/>
            <person name="Crowhurst R."/>
            <person name="Hilario E."/>
            <person name="Nardozza S."/>
            <person name="Fraser L."/>
            <person name="Peng Y."/>
            <person name="Gunaseelan K."/>
            <person name="Simpson R."/>
            <person name="Tahir J."/>
            <person name="Deroles S.C."/>
            <person name="Templeton K."/>
            <person name="Luo Z."/>
            <person name="Davy M."/>
            <person name="Cheng C."/>
            <person name="McNeilage M."/>
            <person name="Scaglione D."/>
            <person name="Liu Y."/>
            <person name="Zhang Q."/>
            <person name="Datson P."/>
            <person name="De Silva N."/>
            <person name="Gardiner S.E."/>
            <person name="Bassett H."/>
            <person name="Chagne D."/>
            <person name="McCallum J."/>
            <person name="Dzierzon H."/>
            <person name="Deng C."/>
            <person name="Wang Y.Y."/>
            <person name="Barron L."/>
            <person name="Manako K."/>
            <person name="Bowen J."/>
            <person name="Foster T.M."/>
            <person name="Erridge Z.A."/>
            <person name="Tiffin H."/>
            <person name="Waite C.N."/>
            <person name="Davies K.M."/>
            <person name="Grierson E.P."/>
            <person name="Laing W.A."/>
            <person name="Kirk R."/>
            <person name="Chen X."/>
            <person name="Wood M."/>
            <person name="Montefiori M."/>
            <person name="Brummell D.A."/>
            <person name="Schwinn K.E."/>
            <person name="Catanach A."/>
            <person name="Fullerton C."/>
            <person name="Li D."/>
            <person name="Meiyalaghan S."/>
            <person name="Nieuwenhuizen N."/>
            <person name="Read N."/>
            <person name="Prakash R."/>
            <person name="Hunter D."/>
            <person name="Zhang H."/>
            <person name="McKenzie M."/>
            <person name="Knabel M."/>
            <person name="Harris A."/>
            <person name="Allan A.C."/>
            <person name="Gleave A."/>
            <person name="Chen A."/>
            <person name="Janssen B.J."/>
            <person name="Plunkett B."/>
            <person name="Ampomah-Dwamena C."/>
            <person name="Voogd C."/>
            <person name="Leif D."/>
            <person name="Lafferty D."/>
            <person name="Souleyre E.J.F."/>
            <person name="Varkonyi-Gasic E."/>
            <person name="Gambi F."/>
            <person name="Hanley J."/>
            <person name="Yao J.L."/>
            <person name="Cheung J."/>
            <person name="David K.M."/>
            <person name="Warren B."/>
            <person name="Marsh K."/>
            <person name="Snowden K.C."/>
            <person name="Lin-Wang K."/>
            <person name="Brian L."/>
            <person name="Martinez-Sanchez M."/>
            <person name="Wang M."/>
            <person name="Ileperuma N."/>
            <person name="Macnee N."/>
            <person name="Campin R."/>
            <person name="McAtee P."/>
            <person name="Drummond R.S.M."/>
            <person name="Espley R.V."/>
            <person name="Ireland H.S."/>
            <person name="Wu R."/>
            <person name="Atkinson R.G."/>
            <person name="Karunairetnam S."/>
            <person name="Bulley S."/>
            <person name="Chunkath S."/>
            <person name="Hanley Z."/>
            <person name="Storey R."/>
            <person name="Thrimawithana A.H."/>
            <person name="Thomson S."/>
            <person name="David C."/>
            <person name="Testolin R."/>
            <person name="Huang H."/>
            <person name="Hellens R.P."/>
            <person name="Schaffer R.J."/>
        </authorList>
    </citation>
    <scope>NUCLEOTIDE SEQUENCE [LARGE SCALE GENOMIC DNA]</scope>
    <source>
        <strain evidence="8">cv. Red5</strain>
    </source>
</reference>
<accession>A0A2R6QC38</accession>
<dbReference type="GO" id="GO:0005886">
    <property type="term" value="C:plasma membrane"/>
    <property type="evidence" value="ECO:0007669"/>
    <property type="project" value="InterPro"/>
</dbReference>
<dbReference type="AlphaFoldDB" id="A0A2R6QC38"/>
<evidence type="ECO:0000256" key="2">
    <source>
        <dbReference type="ARBA" id="ARBA00009444"/>
    </source>
</evidence>
<evidence type="ECO:0000259" key="6">
    <source>
        <dbReference type="Pfam" id="PF12734"/>
    </source>
</evidence>
<dbReference type="Proteomes" id="UP000241394">
    <property type="component" value="Chromosome LG17"/>
</dbReference>
<protein>
    <submittedName>
        <fullName evidence="7">Phosphotriesterase-related protein</fullName>
    </submittedName>
</protein>
<evidence type="ECO:0000256" key="5">
    <source>
        <dbReference type="ARBA" id="ARBA00023136"/>
    </source>
</evidence>
<reference evidence="7 8" key="1">
    <citation type="submission" date="2017-07" db="EMBL/GenBank/DDBJ databases">
        <title>An improved, manually edited Actinidia chinensis var. chinensis (kiwifruit) genome highlights the challenges associated with draft genomes and gene prediction in plants.</title>
        <authorList>
            <person name="Pilkington S."/>
            <person name="Crowhurst R."/>
            <person name="Hilario E."/>
            <person name="Nardozza S."/>
            <person name="Fraser L."/>
            <person name="Peng Y."/>
            <person name="Gunaseelan K."/>
            <person name="Simpson R."/>
            <person name="Tahir J."/>
            <person name="Deroles S."/>
            <person name="Templeton K."/>
            <person name="Luo Z."/>
            <person name="Davy M."/>
            <person name="Cheng C."/>
            <person name="Mcneilage M."/>
            <person name="Scaglione D."/>
            <person name="Liu Y."/>
            <person name="Zhang Q."/>
            <person name="Datson P."/>
            <person name="De Silva N."/>
            <person name="Gardiner S."/>
            <person name="Bassett H."/>
            <person name="Chagne D."/>
            <person name="Mccallum J."/>
            <person name="Dzierzon H."/>
            <person name="Deng C."/>
            <person name="Wang Y.-Y."/>
            <person name="Barron N."/>
            <person name="Manako K."/>
            <person name="Bowen J."/>
            <person name="Foster T."/>
            <person name="Erridge Z."/>
            <person name="Tiffin H."/>
            <person name="Waite C."/>
            <person name="Davies K."/>
            <person name="Grierson E."/>
            <person name="Laing W."/>
            <person name="Kirk R."/>
            <person name="Chen X."/>
            <person name="Wood M."/>
            <person name="Montefiori M."/>
            <person name="Brummell D."/>
            <person name="Schwinn K."/>
            <person name="Catanach A."/>
            <person name="Fullerton C."/>
            <person name="Li D."/>
            <person name="Meiyalaghan S."/>
            <person name="Nieuwenhuizen N."/>
            <person name="Read N."/>
            <person name="Prakash R."/>
            <person name="Hunter D."/>
            <person name="Zhang H."/>
            <person name="Mckenzie M."/>
            <person name="Knabel M."/>
            <person name="Harris A."/>
            <person name="Allan A."/>
            <person name="Chen A."/>
            <person name="Janssen B."/>
            <person name="Plunkett B."/>
            <person name="Dwamena C."/>
            <person name="Voogd C."/>
            <person name="Leif D."/>
            <person name="Lafferty D."/>
            <person name="Souleyre E."/>
            <person name="Varkonyi-Gasic E."/>
            <person name="Gambi F."/>
            <person name="Hanley J."/>
            <person name="Yao J.-L."/>
            <person name="Cheung J."/>
            <person name="David K."/>
            <person name="Warren B."/>
            <person name="Marsh K."/>
            <person name="Snowden K."/>
            <person name="Lin-Wang K."/>
            <person name="Brian L."/>
            <person name="Martinez-Sanchez M."/>
            <person name="Wang M."/>
            <person name="Ileperuma N."/>
            <person name="Macnee N."/>
            <person name="Campin R."/>
            <person name="Mcatee P."/>
            <person name="Drummond R."/>
            <person name="Espley R."/>
            <person name="Ireland H."/>
            <person name="Wu R."/>
            <person name="Atkinson R."/>
            <person name="Karunairetnam S."/>
            <person name="Bulley S."/>
            <person name="Chunkath S."/>
            <person name="Hanley Z."/>
            <person name="Storey R."/>
            <person name="Thrimawithana A."/>
            <person name="Thomson S."/>
            <person name="David C."/>
            <person name="Testolin R."/>
        </authorList>
    </citation>
    <scope>NUCLEOTIDE SEQUENCE [LARGE SCALE GENOMIC DNA]</scope>
    <source>
        <strain evidence="8">cv. Red5</strain>
        <tissue evidence="7">Young leaf</tissue>
    </source>
</reference>
<evidence type="ECO:0000256" key="1">
    <source>
        <dbReference type="ARBA" id="ARBA00004167"/>
    </source>
</evidence>
<dbReference type="PANTHER" id="PTHR31568:SF136">
    <property type="entry name" value="CYSTEINE-RICH TRANSMEMBRANE CYSTM DOMAIN-CONTAINING PROTEIN"/>
    <property type="match status" value="1"/>
</dbReference>
<proteinExistence type="inferred from homology"/>
<dbReference type="Pfam" id="PF12734">
    <property type="entry name" value="CYSTM"/>
    <property type="match status" value="1"/>
</dbReference>
<keyword evidence="5" id="KW-0472">Membrane</keyword>
<dbReference type="InterPro" id="IPR028144">
    <property type="entry name" value="CYSTM_dom"/>
</dbReference>
<evidence type="ECO:0000313" key="8">
    <source>
        <dbReference type="Proteomes" id="UP000241394"/>
    </source>
</evidence>
<comment type="similarity">
    <text evidence="2">Belongs to the CYSTM1 family.</text>
</comment>
<feature type="domain" description="Cysteine-rich transmembrane" evidence="6">
    <location>
        <begin position="41"/>
        <end position="72"/>
    </location>
</feature>